<feature type="transmembrane region" description="Helical" evidence="17">
    <location>
        <begin position="292"/>
        <end position="316"/>
    </location>
</feature>
<keyword evidence="19" id="KW-1185">Reference proteome</keyword>
<feature type="transmembrane region" description="Helical" evidence="17">
    <location>
        <begin position="129"/>
        <end position="148"/>
    </location>
</feature>
<feature type="transmembrane region" description="Helical" evidence="17">
    <location>
        <begin position="263"/>
        <end position="285"/>
    </location>
</feature>
<dbReference type="EMBL" id="JADCKC010000001">
    <property type="protein sequence ID" value="MBE5036834.1"/>
    <property type="molecule type" value="Genomic_DNA"/>
</dbReference>
<evidence type="ECO:0000256" key="14">
    <source>
        <dbReference type="ARBA" id="ARBA00044770"/>
    </source>
</evidence>
<dbReference type="Pfam" id="PF01098">
    <property type="entry name" value="FTSW_RODA_SPOVE"/>
    <property type="match status" value="1"/>
</dbReference>
<dbReference type="RefSeq" id="WP_193500116.1">
    <property type="nucleotide sequence ID" value="NZ_JADCKC010000001.1"/>
</dbReference>
<organism evidence="18 19">
    <name type="scientific">Gemmiger gallinarum</name>
    <dbReference type="NCBI Taxonomy" id="2779354"/>
    <lineage>
        <taxon>Bacteria</taxon>
        <taxon>Bacillati</taxon>
        <taxon>Bacillota</taxon>
        <taxon>Clostridia</taxon>
        <taxon>Eubacteriales</taxon>
        <taxon>Gemmiger</taxon>
    </lineage>
</organism>
<evidence type="ECO:0000256" key="11">
    <source>
        <dbReference type="ARBA" id="ARBA00038053"/>
    </source>
</evidence>
<keyword evidence="4 17" id="KW-0812">Transmembrane</keyword>
<evidence type="ECO:0000256" key="6">
    <source>
        <dbReference type="ARBA" id="ARBA00022984"/>
    </source>
</evidence>
<feature type="transmembrane region" description="Helical" evidence="17">
    <location>
        <begin position="37"/>
        <end position="55"/>
    </location>
</feature>
<keyword evidence="3" id="KW-0808">Transferase</keyword>
<keyword evidence="7 17" id="KW-1133">Transmembrane helix</keyword>
<evidence type="ECO:0000256" key="2">
    <source>
        <dbReference type="ARBA" id="ARBA00022676"/>
    </source>
</evidence>
<dbReference type="Proteomes" id="UP000768567">
    <property type="component" value="Unassembled WGS sequence"/>
</dbReference>
<dbReference type="EC" id="2.4.99.28" evidence="14"/>
<comment type="caution">
    <text evidence="18">The sequence shown here is derived from an EMBL/GenBank/DDBJ whole genome shotgun (WGS) entry which is preliminary data.</text>
</comment>
<evidence type="ECO:0000256" key="7">
    <source>
        <dbReference type="ARBA" id="ARBA00022989"/>
    </source>
</evidence>
<evidence type="ECO:0000256" key="15">
    <source>
        <dbReference type="ARBA" id="ARBA00049902"/>
    </source>
</evidence>
<proteinExistence type="inferred from homology"/>
<evidence type="ECO:0000256" key="9">
    <source>
        <dbReference type="ARBA" id="ARBA00032370"/>
    </source>
</evidence>
<evidence type="ECO:0000256" key="4">
    <source>
        <dbReference type="ARBA" id="ARBA00022692"/>
    </source>
</evidence>
<keyword evidence="8 17" id="KW-0472">Membrane</keyword>
<comment type="similarity">
    <text evidence="11">Belongs to the SEDS family. FtsW subfamily.</text>
</comment>
<comment type="catalytic activity">
    <reaction evidence="15">
        <text>[GlcNAc-(1-&gt;4)-Mur2Ac(oyl-L-Ala-gamma-D-Glu-L-Lys-D-Ala-D-Ala)](n)-di-trans,octa-cis-undecaprenyl diphosphate + beta-D-GlcNAc-(1-&gt;4)-Mur2Ac(oyl-L-Ala-gamma-D-Glu-L-Lys-D-Ala-D-Ala)-di-trans,octa-cis-undecaprenyl diphosphate = [GlcNAc-(1-&gt;4)-Mur2Ac(oyl-L-Ala-gamma-D-Glu-L-Lys-D-Ala-D-Ala)](n+1)-di-trans,octa-cis-undecaprenyl diphosphate + di-trans,octa-cis-undecaprenyl diphosphate + H(+)</text>
        <dbReference type="Rhea" id="RHEA:23708"/>
        <dbReference type="Rhea" id="RHEA-COMP:9602"/>
        <dbReference type="Rhea" id="RHEA-COMP:9603"/>
        <dbReference type="ChEBI" id="CHEBI:15378"/>
        <dbReference type="ChEBI" id="CHEBI:58405"/>
        <dbReference type="ChEBI" id="CHEBI:60033"/>
        <dbReference type="ChEBI" id="CHEBI:78435"/>
        <dbReference type="EC" id="2.4.99.28"/>
    </reaction>
</comment>
<evidence type="ECO:0000313" key="19">
    <source>
        <dbReference type="Proteomes" id="UP000768567"/>
    </source>
</evidence>
<reference evidence="18 19" key="1">
    <citation type="submission" date="2020-10" db="EMBL/GenBank/DDBJ databases">
        <title>ChiBAC.</title>
        <authorList>
            <person name="Zenner C."/>
            <person name="Hitch T.C.A."/>
            <person name="Clavel T."/>
        </authorList>
    </citation>
    <scope>NUCLEOTIDE SEQUENCE [LARGE SCALE GENOMIC DNA]</scope>
    <source>
        <strain evidence="18 19">DSM 109015</strain>
    </source>
</reference>
<evidence type="ECO:0000256" key="5">
    <source>
        <dbReference type="ARBA" id="ARBA00022960"/>
    </source>
</evidence>
<comment type="subcellular location">
    <subcellularLocation>
        <location evidence="1">Membrane</location>
        <topology evidence="1">Multi-pass membrane protein</topology>
    </subcellularLocation>
</comment>
<gene>
    <name evidence="18" type="ORF">INF35_03430</name>
</gene>
<feature type="transmembrane region" description="Helical" evidence="17">
    <location>
        <begin position="62"/>
        <end position="79"/>
    </location>
</feature>
<evidence type="ECO:0000256" key="17">
    <source>
        <dbReference type="SAM" id="Phobius"/>
    </source>
</evidence>
<name>A0ABR9R159_9FIRM</name>
<dbReference type="PANTHER" id="PTHR30474">
    <property type="entry name" value="CELL CYCLE PROTEIN"/>
    <property type="match status" value="1"/>
</dbReference>
<evidence type="ECO:0000256" key="1">
    <source>
        <dbReference type="ARBA" id="ARBA00004141"/>
    </source>
</evidence>
<feature type="transmembrane region" description="Helical" evidence="17">
    <location>
        <begin position="336"/>
        <end position="355"/>
    </location>
</feature>
<protein>
    <recommendedName>
        <fullName evidence="12">Probable peptidoglycan glycosyltransferase FtsW</fullName>
        <ecNumber evidence="14">2.4.99.28</ecNumber>
    </recommendedName>
    <alternativeName>
        <fullName evidence="13">Cell division protein FtsW</fullName>
    </alternativeName>
    <alternativeName>
        <fullName evidence="10">Cell wall polymerase</fullName>
    </alternativeName>
    <alternativeName>
        <fullName evidence="9">Peptidoglycan polymerase</fullName>
    </alternativeName>
</protein>
<keyword evidence="5" id="KW-0133">Cell shape</keyword>
<sequence length="390" mass="42861">MVTLLVIIAYGLVVLFSASYSVSYQESGDSFSQIRQQLGFAVAGVAIMFGISFTDYRALRHLTWYLYFFTLLLLAAALFSNNPTNLSAKCYRWVEIAGVTFQPSELAKFSTILGTAAFVDAHQQQKGSLLYGIILPTLPLIPTLFLIFRQPHYSAIILILMIYFTMLICGGCGLKWMLPVLSVGVIGVVYMLTSQDNYVQTRLDGWTLFSSDTSTMTDQTEQSIYAIASGGLFGLGIGNSRQKHQWLPEVTNDFIFPVLCEELGFIGALVCILLFAALIIQGILIAMRSPDLFGSMLGVGIMGQIAWQVFCNIGVVTNTIPNTGISLPFFSSGGTSLLMLLGEMGVMLSISRVGNARIEERRRRKLEAFAKKLEHGTRSVYRRGGAAHSI</sequence>
<keyword evidence="6" id="KW-0573">Peptidoglycan synthesis</keyword>
<feature type="transmembrane region" description="Helical" evidence="17">
    <location>
        <begin position="155"/>
        <end position="178"/>
    </location>
</feature>
<evidence type="ECO:0000256" key="10">
    <source>
        <dbReference type="ARBA" id="ARBA00033270"/>
    </source>
</evidence>
<evidence type="ECO:0000256" key="3">
    <source>
        <dbReference type="ARBA" id="ARBA00022679"/>
    </source>
</evidence>
<keyword evidence="2" id="KW-0328">Glycosyltransferase</keyword>
<evidence type="ECO:0000256" key="12">
    <source>
        <dbReference type="ARBA" id="ARBA00041185"/>
    </source>
</evidence>
<dbReference type="PANTHER" id="PTHR30474:SF2">
    <property type="entry name" value="PEPTIDOGLYCAN GLYCOSYLTRANSFERASE FTSW-RELATED"/>
    <property type="match status" value="1"/>
</dbReference>
<evidence type="ECO:0000256" key="13">
    <source>
        <dbReference type="ARBA" id="ARBA00041418"/>
    </source>
</evidence>
<evidence type="ECO:0000313" key="18">
    <source>
        <dbReference type="EMBL" id="MBE5036834.1"/>
    </source>
</evidence>
<comment type="function">
    <text evidence="16">Peptidoglycan polymerase that is essential for cell division.</text>
</comment>
<dbReference type="InterPro" id="IPR001182">
    <property type="entry name" value="FtsW/RodA"/>
</dbReference>
<evidence type="ECO:0000256" key="8">
    <source>
        <dbReference type="ARBA" id="ARBA00023136"/>
    </source>
</evidence>
<evidence type="ECO:0000256" key="16">
    <source>
        <dbReference type="ARBA" id="ARBA00049966"/>
    </source>
</evidence>
<accession>A0ABR9R159</accession>